<name>A0A0N5AYD3_9BILA</name>
<dbReference type="AlphaFoldDB" id="A0A0N5AYD3"/>
<keyword evidence="4" id="KW-0067">ATP-binding</keyword>
<protein>
    <submittedName>
        <fullName evidence="6">Nucleoside-diphosphatase mig-23</fullName>
    </submittedName>
</protein>
<evidence type="ECO:0000313" key="5">
    <source>
        <dbReference type="Proteomes" id="UP000046393"/>
    </source>
</evidence>
<keyword evidence="2" id="KW-0378">Hydrolase</keyword>
<dbReference type="Gene3D" id="3.30.420.150">
    <property type="entry name" value="Exopolyphosphatase. Domain 2"/>
    <property type="match status" value="1"/>
</dbReference>
<feature type="binding site" evidence="4">
    <location>
        <begin position="210"/>
        <end position="214"/>
    </location>
    <ligand>
        <name>ATP</name>
        <dbReference type="ChEBI" id="CHEBI:30616"/>
    </ligand>
</feature>
<proteinExistence type="inferred from homology"/>
<dbReference type="Proteomes" id="UP000046393">
    <property type="component" value="Unplaced"/>
</dbReference>
<keyword evidence="4" id="KW-0547">Nucleotide-binding</keyword>
<dbReference type="STRING" id="451379.A0A0N5AYD3"/>
<accession>A0A0N5AYD3</accession>
<feature type="active site" description="Proton acceptor" evidence="3">
    <location>
        <position position="158"/>
    </location>
</feature>
<evidence type="ECO:0000256" key="4">
    <source>
        <dbReference type="PIRSR" id="PIRSR600407-2"/>
    </source>
</evidence>
<evidence type="ECO:0000256" key="2">
    <source>
        <dbReference type="ARBA" id="ARBA00022801"/>
    </source>
</evidence>
<dbReference type="PANTHER" id="PTHR11782:SF127">
    <property type="entry name" value="NTPASE, ISOFORM F"/>
    <property type="match status" value="1"/>
</dbReference>
<comment type="similarity">
    <text evidence="1">Belongs to the GDA1/CD39 NTPase family.</text>
</comment>
<evidence type="ECO:0000256" key="3">
    <source>
        <dbReference type="PIRSR" id="PIRSR600407-1"/>
    </source>
</evidence>
<dbReference type="GO" id="GO:0016787">
    <property type="term" value="F:hydrolase activity"/>
    <property type="evidence" value="ECO:0007669"/>
    <property type="project" value="UniProtKB-KW"/>
</dbReference>
<dbReference type="InterPro" id="IPR000407">
    <property type="entry name" value="GDA1_CD39_NTPase"/>
</dbReference>
<sequence length="432" mass="47972">MSVGSVVDLAVVFHAAVAPFSWLTNSLTCSCRKWQNRNLYVAVIDGGSTGTRLHLFKYKQNFEIENEYFKEVKPGLSGFSMNPEGAANSVQELLDVALELTSPVERCHIPIILKATAGLRLLPDNQSENILKLVRDRIRKSGFFVDDNAVGVLSGVDEGVFSWVTVNLLLDRLKTVVSKNTKTPEAASGLKTVQIGDKEDLTVASLDLGGGSTQVTFHPQLLTQVSADSDRQHFFHAVNIDGKLIELYTHSYLGGGLIAARIGITKEDGLFNGKYYFSECFPDGYHLEAIDYAGRKWNIIGNASSFDGCFRAANRYIRKLNVRLISDLKNKDIYAFSYFYERANQLKLLTSFGNNRPGVISVGDYKNAAQKACSARSDQIGPEHWQPWKCLDLTFIYSLLHTGYGLGDTKSINRENDLGRARTADLLCVRQM</sequence>
<evidence type="ECO:0000313" key="6">
    <source>
        <dbReference type="WBParaSite" id="SMUV_0000997101-mRNA-1"/>
    </source>
</evidence>
<keyword evidence="5" id="KW-1185">Reference proteome</keyword>
<dbReference type="PANTHER" id="PTHR11782">
    <property type="entry name" value="ADENOSINE/GUANOSINE DIPHOSPHATASE"/>
    <property type="match status" value="1"/>
</dbReference>
<dbReference type="GO" id="GO:0005524">
    <property type="term" value="F:ATP binding"/>
    <property type="evidence" value="ECO:0007669"/>
    <property type="project" value="UniProtKB-KW"/>
</dbReference>
<dbReference type="Pfam" id="PF01150">
    <property type="entry name" value="GDA1_CD39"/>
    <property type="match status" value="1"/>
</dbReference>
<reference evidence="6" key="1">
    <citation type="submission" date="2017-02" db="UniProtKB">
        <authorList>
            <consortium name="WormBaseParasite"/>
        </authorList>
    </citation>
    <scope>IDENTIFICATION</scope>
</reference>
<dbReference type="WBParaSite" id="SMUV_0000997101-mRNA-1">
    <property type="protein sequence ID" value="SMUV_0000997101-mRNA-1"/>
    <property type="gene ID" value="SMUV_0000997101"/>
</dbReference>
<dbReference type="Gene3D" id="3.30.420.40">
    <property type="match status" value="1"/>
</dbReference>
<organism evidence="5 6">
    <name type="scientific">Syphacia muris</name>
    <dbReference type="NCBI Taxonomy" id="451379"/>
    <lineage>
        <taxon>Eukaryota</taxon>
        <taxon>Metazoa</taxon>
        <taxon>Ecdysozoa</taxon>
        <taxon>Nematoda</taxon>
        <taxon>Chromadorea</taxon>
        <taxon>Rhabditida</taxon>
        <taxon>Spirurina</taxon>
        <taxon>Oxyuridomorpha</taxon>
        <taxon>Oxyuroidea</taxon>
        <taxon>Oxyuridae</taxon>
        <taxon>Syphacia</taxon>
    </lineage>
</organism>
<evidence type="ECO:0000256" key="1">
    <source>
        <dbReference type="ARBA" id="ARBA00009283"/>
    </source>
</evidence>